<feature type="domain" description="PAS" evidence="7">
    <location>
        <begin position="11"/>
        <end position="57"/>
    </location>
</feature>
<feature type="domain" description="PAC" evidence="8">
    <location>
        <begin position="202"/>
        <end position="256"/>
    </location>
</feature>
<evidence type="ECO:0000256" key="1">
    <source>
        <dbReference type="ARBA" id="ARBA00000085"/>
    </source>
</evidence>
<dbReference type="InterPro" id="IPR004358">
    <property type="entry name" value="Sig_transdc_His_kin-like_C"/>
</dbReference>
<name>A0ABD6CJ91_9EURY</name>
<proteinExistence type="predicted"/>
<organism evidence="9 10">
    <name type="scientific">Halorientalis brevis</name>
    <dbReference type="NCBI Taxonomy" id="1126241"/>
    <lineage>
        <taxon>Archaea</taxon>
        <taxon>Methanobacteriati</taxon>
        <taxon>Methanobacteriota</taxon>
        <taxon>Stenosarchaea group</taxon>
        <taxon>Halobacteria</taxon>
        <taxon>Halobacteriales</taxon>
        <taxon>Haloarculaceae</taxon>
        <taxon>Halorientalis</taxon>
    </lineage>
</organism>
<dbReference type="PRINTS" id="PR00344">
    <property type="entry name" value="BCTRLSENSOR"/>
</dbReference>
<dbReference type="InterPro" id="IPR052162">
    <property type="entry name" value="Sensor_kinase/Photoreceptor"/>
</dbReference>
<dbReference type="SMART" id="SM00091">
    <property type="entry name" value="PAS"/>
    <property type="match status" value="2"/>
</dbReference>
<keyword evidence="5" id="KW-0418">Kinase</keyword>
<gene>
    <name evidence="9" type="ORF">ACFR9U_20335</name>
</gene>
<dbReference type="SUPFAM" id="SSF55874">
    <property type="entry name" value="ATPase domain of HSP90 chaperone/DNA topoisomerase II/histidine kinase"/>
    <property type="match status" value="1"/>
</dbReference>
<dbReference type="InterPro" id="IPR003594">
    <property type="entry name" value="HATPase_dom"/>
</dbReference>
<reference evidence="9 10" key="1">
    <citation type="journal article" date="2019" name="Int. J. Syst. Evol. Microbiol.">
        <title>The Global Catalogue of Microorganisms (GCM) 10K type strain sequencing project: providing services to taxonomists for standard genome sequencing and annotation.</title>
        <authorList>
            <consortium name="The Broad Institute Genomics Platform"/>
            <consortium name="The Broad Institute Genome Sequencing Center for Infectious Disease"/>
            <person name="Wu L."/>
            <person name="Ma J."/>
        </authorList>
    </citation>
    <scope>NUCLEOTIDE SEQUENCE [LARGE SCALE GENOMIC DNA]</scope>
    <source>
        <strain evidence="9 10">CGMCC 1.12125</strain>
    </source>
</reference>
<dbReference type="Pfam" id="PF08447">
    <property type="entry name" value="PAS_3"/>
    <property type="match status" value="1"/>
</dbReference>
<feature type="domain" description="PAC" evidence="8">
    <location>
        <begin position="331"/>
        <end position="381"/>
    </location>
</feature>
<dbReference type="InterPro" id="IPR005467">
    <property type="entry name" value="His_kinase_dom"/>
</dbReference>
<feature type="domain" description="Histidine kinase" evidence="6">
    <location>
        <begin position="385"/>
        <end position="638"/>
    </location>
</feature>
<keyword evidence="10" id="KW-1185">Reference proteome</keyword>
<sequence>MTDTDTHQPSTTASLERAVEAAGHAIFITAPDGTITYVNPAFEAITGYAAAEAIGRTPTILNSGEHAQEYYQRLWETISAGDVWEEEIINRRKNGDHYTAHQTIAPVTSNGDIEQFVAIQTDITDQKAREDQLRKYKRAIEETHDLIAALDTEHRYLFANSRYRRFHGIEQDKLGDTVLADVFDADRLETIEPHFEQALDGEVVSYRMARSSPSTGDRTFDIRYYPLEDPDGTVDGVVITMRDISDLVDRQRELERNRDLLAHTEQLVGTGGWEYVAETQTLRWTDGTRQLHGVPDSYEPSIDDAIEFFHPDDQETIQQAVDQCRNQGIEYDIEARLVTADGRTRWVRTTGQRCVRNGKTVLHGAIQDITARKQREQRLMVLNRILRHNLRNNLSTVMGYADLLEEELSTLQALDSLNEDHSPGAVIGHVAELADLSTSLQRELATFDRAIEHVTSFPFETALTGTKQIKESSRELIDLTQKAQQFERGADDDQIVETVAIQPLLEDIAASYLEAYPAATIEVTGAETSIQGNEAALRRILDELVENALSHSDQESPTVTLDVQSDESVRIRVVDTGAGLPEMERKTISEGEETSLMHGSGIGLWLVNWLATRLGGTVTIADNEPRGTIVTLEFPAVSG</sequence>
<dbReference type="PROSITE" id="PS50109">
    <property type="entry name" value="HIS_KIN"/>
    <property type="match status" value="1"/>
</dbReference>
<feature type="domain" description="PAC" evidence="8">
    <location>
        <begin position="82"/>
        <end position="135"/>
    </location>
</feature>
<dbReference type="Gene3D" id="2.10.70.100">
    <property type="match status" value="1"/>
</dbReference>
<dbReference type="PROSITE" id="PS50112">
    <property type="entry name" value="PAS"/>
    <property type="match status" value="2"/>
</dbReference>
<dbReference type="InterPro" id="IPR036890">
    <property type="entry name" value="HATPase_C_sf"/>
</dbReference>
<dbReference type="InterPro" id="IPR000014">
    <property type="entry name" value="PAS"/>
</dbReference>
<evidence type="ECO:0000313" key="9">
    <source>
        <dbReference type="EMBL" id="MFD1589332.1"/>
    </source>
</evidence>
<dbReference type="RefSeq" id="WP_247381260.1">
    <property type="nucleotide sequence ID" value="NZ_JALLGV010000009.1"/>
</dbReference>
<keyword evidence="3" id="KW-0597">Phosphoprotein</keyword>
<evidence type="ECO:0000259" key="6">
    <source>
        <dbReference type="PROSITE" id="PS50109"/>
    </source>
</evidence>
<dbReference type="SMART" id="SM00387">
    <property type="entry name" value="HATPase_c"/>
    <property type="match status" value="1"/>
</dbReference>
<dbReference type="Pfam" id="PF08448">
    <property type="entry name" value="PAS_4"/>
    <property type="match status" value="1"/>
</dbReference>
<dbReference type="EMBL" id="JBHUDJ010000015">
    <property type="protein sequence ID" value="MFD1589332.1"/>
    <property type="molecule type" value="Genomic_DNA"/>
</dbReference>
<dbReference type="AlphaFoldDB" id="A0ABD6CJ91"/>
<evidence type="ECO:0000256" key="4">
    <source>
        <dbReference type="ARBA" id="ARBA00022679"/>
    </source>
</evidence>
<evidence type="ECO:0000259" key="8">
    <source>
        <dbReference type="PROSITE" id="PS50113"/>
    </source>
</evidence>
<dbReference type="GO" id="GO:0004673">
    <property type="term" value="F:protein histidine kinase activity"/>
    <property type="evidence" value="ECO:0007669"/>
    <property type="project" value="UniProtKB-EC"/>
</dbReference>
<dbReference type="Gene3D" id="3.30.565.10">
    <property type="entry name" value="Histidine kinase-like ATPase, C-terminal domain"/>
    <property type="match status" value="1"/>
</dbReference>
<feature type="domain" description="PAS" evidence="7">
    <location>
        <begin position="132"/>
        <end position="202"/>
    </location>
</feature>
<dbReference type="Pfam" id="PF02518">
    <property type="entry name" value="HATPase_c"/>
    <property type="match status" value="1"/>
</dbReference>
<dbReference type="Gene3D" id="3.30.450.20">
    <property type="entry name" value="PAS domain"/>
    <property type="match status" value="3"/>
</dbReference>
<protein>
    <recommendedName>
        <fullName evidence="2">histidine kinase</fullName>
        <ecNumber evidence="2">2.7.13.3</ecNumber>
    </recommendedName>
</protein>
<accession>A0ABD6CJ91</accession>
<dbReference type="NCBIfam" id="TIGR00229">
    <property type="entry name" value="sensory_box"/>
    <property type="match status" value="3"/>
</dbReference>
<dbReference type="SUPFAM" id="SSF55785">
    <property type="entry name" value="PYP-like sensor domain (PAS domain)"/>
    <property type="match status" value="3"/>
</dbReference>
<dbReference type="CDD" id="cd00130">
    <property type="entry name" value="PAS"/>
    <property type="match status" value="2"/>
</dbReference>
<dbReference type="PANTHER" id="PTHR43304:SF1">
    <property type="entry name" value="PAC DOMAIN-CONTAINING PROTEIN"/>
    <property type="match status" value="1"/>
</dbReference>
<evidence type="ECO:0000259" key="7">
    <source>
        <dbReference type="PROSITE" id="PS50112"/>
    </source>
</evidence>
<dbReference type="Proteomes" id="UP001597119">
    <property type="component" value="Unassembled WGS sequence"/>
</dbReference>
<dbReference type="InterPro" id="IPR013655">
    <property type="entry name" value="PAS_fold_3"/>
</dbReference>
<evidence type="ECO:0000256" key="2">
    <source>
        <dbReference type="ARBA" id="ARBA00012438"/>
    </source>
</evidence>
<dbReference type="InterPro" id="IPR000700">
    <property type="entry name" value="PAS-assoc_C"/>
</dbReference>
<keyword evidence="4" id="KW-0808">Transferase</keyword>
<dbReference type="SMART" id="SM00086">
    <property type="entry name" value="PAC"/>
    <property type="match status" value="3"/>
</dbReference>
<dbReference type="PANTHER" id="PTHR43304">
    <property type="entry name" value="PHYTOCHROME-LIKE PROTEIN CPH1"/>
    <property type="match status" value="1"/>
</dbReference>
<evidence type="ECO:0000256" key="5">
    <source>
        <dbReference type="ARBA" id="ARBA00022777"/>
    </source>
</evidence>
<dbReference type="Pfam" id="PF13426">
    <property type="entry name" value="PAS_9"/>
    <property type="match status" value="1"/>
</dbReference>
<comment type="catalytic activity">
    <reaction evidence="1">
        <text>ATP + protein L-histidine = ADP + protein N-phospho-L-histidine.</text>
        <dbReference type="EC" id="2.7.13.3"/>
    </reaction>
</comment>
<evidence type="ECO:0000256" key="3">
    <source>
        <dbReference type="ARBA" id="ARBA00022553"/>
    </source>
</evidence>
<dbReference type="EC" id="2.7.13.3" evidence="2"/>
<dbReference type="PROSITE" id="PS50113">
    <property type="entry name" value="PAC"/>
    <property type="match status" value="3"/>
</dbReference>
<dbReference type="InterPro" id="IPR013656">
    <property type="entry name" value="PAS_4"/>
</dbReference>
<dbReference type="InterPro" id="IPR001610">
    <property type="entry name" value="PAC"/>
</dbReference>
<evidence type="ECO:0000313" key="10">
    <source>
        <dbReference type="Proteomes" id="UP001597119"/>
    </source>
</evidence>
<comment type="caution">
    <text evidence="9">The sequence shown here is derived from an EMBL/GenBank/DDBJ whole genome shotgun (WGS) entry which is preliminary data.</text>
</comment>
<dbReference type="InterPro" id="IPR035965">
    <property type="entry name" value="PAS-like_dom_sf"/>
</dbReference>